<dbReference type="InterPro" id="IPR023868">
    <property type="entry name" value="7-CO-7-deazaGua_synth_put_Clo"/>
</dbReference>
<dbReference type="CDD" id="cd01335">
    <property type="entry name" value="Radical_SAM"/>
    <property type="match status" value="1"/>
</dbReference>
<dbReference type="Proteomes" id="UP000004198">
    <property type="component" value="Unassembled WGS sequence"/>
</dbReference>
<comment type="caution">
    <text evidence="10">The sequence shown here is derived from an EMBL/GenBank/DDBJ whole genome shotgun (WGS) entry which is preliminary data.</text>
</comment>
<dbReference type="GO" id="GO:0051539">
    <property type="term" value="F:4 iron, 4 sulfur cluster binding"/>
    <property type="evidence" value="ECO:0007669"/>
    <property type="project" value="UniProtKB-UniRule"/>
</dbReference>
<feature type="binding site" evidence="8">
    <location>
        <begin position="37"/>
        <end position="39"/>
    </location>
    <ligand>
        <name>S-adenosyl-L-methionine</name>
        <dbReference type="ChEBI" id="CHEBI:59789"/>
    </ligand>
</feature>
<evidence type="ECO:0000313" key="10">
    <source>
        <dbReference type="EMBL" id="EET87012.1"/>
    </source>
</evidence>
<dbReference type="eggNOG" id="COG0602">
    <property type="taxonomic scope" value="Bacteria"/>
</dbReference>
<protein>
    <recommendedName>
        <fullName evidence="8">7-carboxy-7-deazaguanine synthase</fullName>
        <shortName evidence="8">CDG synthase</shortName>
        <ecNumber evidence="8">4.3.99.3</ecNumber>
    </recommendedName>
    <alternativeName>
        <fullName evidence="8">Queuosine biosynthesis protein QueE</fullName>
    </alternativeName>
</protein>
<keyword evidence="6 8" id="KW-0411">Iron-sulfur</keyword>
<dbReference type="InterPro" id="IPR013785">
    <property type="entry name" value="Aldolase_TIM"/>
</dbReference>
<comment type="caution">
    <text evidence="8">Lacks conserved residue(s) required for the propagation of feature annotation.</text>
</comment>
<comment type="pathway">
    <text evidence="8">Purine metabolism; 7-cyano-7-deazaguanine biosynthesis.</text>
</comment>
<dbReference type="PATRIC" id="fig|536227.13.peg.54"/>
<dbReference type="PIRSF" id="PIRSF000370">
    <property type="entry name" value="QueE"/>
    <property type="match status" value="1"/>
</dbReference>
<feature type="binding site" evidence="8">
    <location>
        <position position="40"/>
    </location>
    <ligand>
        <name>Mg(2+)</name>
        <dbReference type="ChEBI" id="CHEBI:18420"/>
    </ligand>
</feature>
<evidence type="ECO:0000256" key="8">
    <source>
        <dbReference type="HAMAP-Rule" id="MF_00917"/>
    </source>
</evidence>
<dbReference type="OrthoDB" id="9792276at2"/>
<dbReference type="Gene3D" id="3.20.20.70">
    <property type="entry name" value="Aldolase class I"/>
    <property type="match status" value="1"/>
</dbReference>
<comment type="catalytic activity">
    <reaction evidence="8">
        <text>6-carboxy-5,6,7,8-tetrahydropterin + H(+) = 7-carboxy-7-carbaguanine + NH4(+)</text>
        <dbReference type="Rhea" id="RHEA:27974"/>
        <dbReference type="ChEBI" id="CHEBI:15378"/>
        <dbReference type="ChEBI" id="CHEBI:28938"/>
        <dbReference type="ChEBI" id="CHEBI:61032"/>
        <dbReference type="ChEBI" id="CHEBI:61036"/>
        <dbReference type="EC" id="4.3.99.3"/>
    </reaction>
</comment>
<dbReference type="SUPFAM" id="SSF102114">
    <property type="entry name" value="Radical SAM enzymes"/>
    <property type="match status" value="1"/>
</dbReference>
<feature type="binding site" evidence="8">
    <location>
        <begin position="12"/>
        <end position="14"/>
    </location>
    <ligand>
        <name>substrate</name>
    </ligand>
</feature>
<comment type="cofactor">
    <cofactor evidence="8">
        <name>[4Fe-4S] cluster</name>
        <dbReference type="ChEBI" id="CHEBI:49883"/>
    </cofactor>
    <text evidence="8">Binds 1 [4Fe-4S] cluster. The cluster is coordinated with 3 cysteines and an exchangeable S-adenosyl-L-methionine.</text>
</comment>
<keyword evidence="8" id="KW-0671">Queuosine biosynthesis</keyword>
<evidence type="ECO:0000313" key="11">
    <source>
        <dbReference type="Proteomes" id="UP000004198"/>
    </source>
</evidence>
<evidence type="ECO:0000256" key="5">
    <source>
        <dbReference type="ARBA" id="ARBA00023004"/>
    </source>
</evidence>
<keyword evidence="5 8" id="KW-0408">Iron</keyword>
<name>C6PUT3_9CLOT</name>
<dbReference type="UniPathway" id="UPA00391"/>
<dbReference type="InterPro" id="IPR024924">
    <property type="entry name" value="7-CO-7-deazaguanine_synth-like"/>
</dbReference>
<evidence type="ECO:0000256" key="3">
    <source>
        <dbReference type="ARBA" id="ARBA00022723"/>
    </source>
</evidence>
<dbReference type="HAMAP" id="MF_00917">
    <property type="entry name" value="QueE"/>
    <property type="match status" value="1"/>
</dbReference>
<keyword evidence="11" id="KW-1185">Reference proteome</keyword>
<dbReference type="SFLD" id="SFLDS00029">
    <property type="entry name" value="Radical_SAM"/>
    <property type="match status" value="1"/>
</dbReference>
<dbReference type="Pfam" id="PF04055">
    <property type="entry name" value="Radical_SAM"/>
    <property type="match status" value="1"/>
</dbReference>
<dbReference type="GO" id="GO:0008616">
    <property type="term" value="P:tRNA queuosine(34) biosynthetic process"/>
    <property type="evidence" value="ECO:0007669"/>
    <property type="project" value="UniProtKB-UniRule"/>
</dbReference>
<dbReference type="GO" id="GO:0016840">
    <property type="term" value="F:carbon-nitrogen lyase activity"/>
    <property type="evidence" value="ECO:0007669"/>
    <property type="project" value="UniProtKB-UniRule"/>
</dbReference>
<dbReference type="PANTHER" id="PTHR42836">
    <property type="entry name" value="7-CARBOXY-7-DEAZAGUANINE SYNTHASE"/>
    <property type="match status" value="1"/>
</dbReference>
<dbReference type="EC" id="4.3.99.3" evidence="8"/>
<dbReference type="GO" id="GO:1904047">
    <property type="term" value="F:S-adenosyl-L-methionine binding"/>
    <property type="evidence" value="ECO:0007669"/>
    <property type="project" value="UniProtKB-UniRule"/>
</dbReference>
<feature type="binding site" evidence="8">
    <location>
        <position position="38"/>
    </location>
    <ligand>
        <name>[4Fe-4S] cluster</name>
        <dbReference type="ChEBI" id="CHEBI:49883"/>
        <note>4Fe-4S-S-AdoMet</note>
    </ligand>
</feature>
<comment type="cofactor">
    <cofactor evidence="8">
        <name>S-adenosyl-L-methionine</name>
        <dbReference type="ChEBI" id="CHEBI:59789"/>
    </cofactor>
    <text evidence="8">Binds 1 S-adenosyl-L-methionine per subunit.</text>
</comment>
<keyword evidence="2 8" id="KW-0949">S-adenosyl-L-methionine</keyword>
<evidence type="ECO:0000256" key="2">
    <source>
        <dbReference type="ARBA" id="ARBA00022691"/>
    </source>
</evidence>
<gene>
    <name evidence="8" type="primary">queE</name>
    <name evidence="10" type="ORF">CcarbDRAFT_2550</name>
</gene>
<comment type="similarity">
    <text evidence="8">Belongs to the radical SAM superfamily. 7-carboxy-7-deazaguanine synthase family.</text>
</comment>
<keyword evidence="7 8" id="KW-0456">Lyase</keyword>
<sequence length="221" mass="25242">MGFKVVEKFISINGEGPMSGQLAVFIRFAGCNLRCSYCDTLWANEKDVPYETFNAKEIYEYIKSTSIKNVTLTGGEPLMQQDIMELLKLLCEDKNLYVEVETNGSIAVDKFLKVENPPSLTMDYKLPSSNMENNMNMDNLKYLTKNDTVKFVAGSIEDLEKAKNIIYIHKLVEKTRVYISPVFGKIAMDEIVQFMLDNKMNGVNLQVQLHKIIWDPDKRGV</sequence>
<feature type="domain" description="Radical SAM core" evidence="9">
    <location>
        <begin position="18"/>
        <end position="216"/>
    </location>
</feature>
<feature type="binding site" evidence="8">
    <location>
        <position position="31"/>
    </location>
    <ligand>
        <name>[4Fe-4S] cluster</name>
        <dbReference type="ChEBI" id="CHEBI:49883"/>
        <note>4Fe-4S-S-AdoMet</note>
    </ligand>
</feature>
<dbReference type="KEGG" id="cck:Ccar_00155"/>
<keyword evidence="3 8" id="KW-0479">Metal-binding</keyword>
<organism evidence="10 11">
    <name type="scientific">Clostridium carboxidivorans P7</name>
    <dbReference type="NCBI Taxonomy" id="536227"/>
    <lineage>
        <taxon>Bacteria</taxon>
        <taxon>Bacillati</taxon>
        <taxon>Bacillota</taxon>
        <taxon>Clostridia</taxon>
        <taxon>Eubacteriales</taxon>
        <taxon>Clostridiaceae</taxon>
        <taxon>Clostridium</taxon>
    </lineage>
</organism>
<dbReference type="EMBL" id="ACVI01000039">
    <property type="protein sequence ID" value="EET87012.1"/>
    <property type="molecule type" value="Genomic_DNA"/>
</dbReference>
<dbReference type="STRING" id="536227.Ccar_00155"/>
<dbReference type="InterPro" id="IPR007197">
    <property type="entry name" value="rSAM"/>
</dbReference>
<dbReference type="PANTHER" id="PTHR42836:SF1">
    <property type="entry name" value="7-CARBOXY-7-DEAZAGUANINE SYNTHASE"/>
    <property type="match status" value="1"/>
</dbReference>
<feature type="binding site" evidence="8">
    <location>
        <position position="35"/>
    </location>
    <ligand>
        <name>[4Fe-4S] cluster</name>
        <dbReference type="ChEBI" id="CHEBI:49883"/>
        <note>4Fe-4S-S-AdoMet</note>
    </ligand>
</feature>
<feature type="binding site" evidence="8">
    <location>
        <position position="73"/>
    </location>
    <ligand>
        <name>substrate</name>
    </ligand>
</feature>
<comment type="function">
    <text evidence="8">Catalyzes the complex heterocyclic radical-mediated conversion of 6-carboxy-5,6,7,8-tetrahydropterin (CPH4) to 7-carboxy-7-deazaguanine (CDG), a step common to the biosynthetic pathways of all 7-deazapurine-containing compounds.</text>
</comment>
<feature type="binding site" evidence="8">
    <location>
        <position position="75"/>
    </location>
    <ligand>
        <name>S-adenosyl-L-methionine</name>
        <dbReference type="ChEBI" id="CHEBI:59789"/>
    </ligand>
</feature>
<evidence type="ECO:0000256" key="4">
    <source>
        <dbReference type="ARBA" id="ARBA00022842"/>
    </source>
</evidence>
<dbReference type="RefSeq" id="WP_007061435.1">
    <property type="nucleotide sequence ID" value="NZ_ACVI01000039.1"/>
</dbReference>
<keyword evidence="1 8" id="KW-0004">4Fe-4S</keyword>
<dbReference type="AlphaFoldDB" id="C6PUT3"/>
<evidence type="ECO:0000256" key="6">
    <source>
        <dbReference type="ARBA" id="ARBA00023014"/>
    </source>
</evidence>
<evidence type="ECO:0000256" key="7">
    <source>
        <dbReference type="ARBA" id="ARBA00023239"/>
    </source>
</evidence>
<keyword evidence="4 8" id="KW-0460">Magnesium</keyword>
<evidence type="ECO:0000259" key="9">
    <source>
        <dbReference type="PROSITE" id="PS51918"/>
    </source>
</evidence>
<dbReference type="NCBIfam" id="TIGR03963">
    <property type="entry name" value="rSAM_QueE_Clost"/>
    <property type="match status" value="1"/>
</dbReference>
<proteinExistence type="inferred from homology"/>
<comment type="subunit">
    <text evidence="8">Homodimer.</text>
</comment>
<accession>C6PUT3</accession>
<dbReference type="InterPro" id="IPR058240">
    <property type="entry name" value="rSAM_sf"/>
</dbReference>
<dbReference type="GO" id="GO:0000287">
    <property type="term" value="F:magnesium ion binding"/>
    <property type="evidence" value="ECO:0007669"/>
    <property type="project" value="UniProtKB-UniRule"/>
</dbReference>
<reference evidence="10 11" key="1">
    <citation type="submission" date="2009-06" db="EMBL/GenBank/DDBJ databases">
        <title>The draft genome of Clostridium carboxidivorans P7.</title>
        <authorList>
            <consortium name="US DOE Joint Genome Institute (JGI-PGF)"/>
            <person name="Lucas S."/>
            <person name="Copeland A."/>
            <person name="Lapidus A."/>
            <person name="Glavina del Rio T."/>
            <person name="Tice H."/>
            <person name="Bruce D."/>
            <person name="Goodwin L."/>
            <person name="Pitluck S."/>
            <person name="Larimer F."/>
            <person name="Land M.L."/>
            <person name="Hauser L."/>
            <person name="Hemme C.L."/>
        </authorList>
    </citation>
    <scope>NUCLEOTIDE SEQUENCE [LARGE SCALE GENOMIC DNA]</scope>
    <source>
        <strain evidence="10 11">P7</strain>
    </source>
</reference>
<comment type="cofactor">
    <cofactor evidence="8">
        <name>Mg(2+)</name>
        <dbReference type="ChEBI" id="CHEBI:18420"/>
    </cofactor>
</comment>
<evidence type="ECO:0000256" key="1">
    <source>
        <dbReference type="ARBA" id="ARBA00022485"/>
    </source>
</evidence>
<feature type="binding site" evidence="8">
    <location>
        <position position="27"/>
    </location>
    <ligand>
        <name>substrate</name>
    </ligand>
</feature>
<dbReference type="PROSITE" id="PS51918">
    <property type="entry name" value="RADICAL_SAM"/>
    <property type="match status" value="1"/>
</dbReference>